<dbReference type="GO" id="GO:0016787">
    <property type="term" value="F:hydrolase activity"/>
    <property type="evidence" value="ECO:0007669"/>
    <property type="project" value="UniProtKB-KW"/>
</dbReference>
<sequence>MLRTTSIDGTALAYERTGEGPVLVLMGGAFQTRNDPKWLALAGLLGDRFSVVTYDRRGRGDSGDTAPYDVRREVEDLAAIVEAVGGDGPARLMGMSSGSALALEAVQQGVPVARLAVYEPPFIVEDSRPPLPADYVAQLDKAVAEGRRGDAVEIFMTCAVGMPAEYLAPMRADVATWSHLESLAHTLAYDGRVMGTTMSGQPLPADRWPAVRIPALVVDGGASQPMFRHGADALAALLPAAERRTLEGQDHDVDPALLAPVLREFFA</sequence>
<dbReference type="InterPro" id="IPR029058">
    <property type="entry name" value="AB_hydrolase_fold"/>
</dbReference>
<evidence type="ECO:0000313" key="2">
    <source>
        <dbReference type="EMBL" id="MBW5482592.1"/>
    </source>
</evidence>
<accession>A0ABS6Z4C5</accession>
<evidence type="ECO:0000259" key="1">
    <source>
        <dbReference type="Pfam" id="PF12697"/>
    </source>
</evidence>
<dbReference type="Pfam" id="PF12697">
    <property type="entry name" value="Abhydrolase_6"/>
    <property type="match status" value="1"/>
</dbReference>
<comment type="caution">
    <text evidence="2">The sequence shown here is derived from an EMBL/GenBank/DDBJ whole genome shotgun (WGS) entry which is preliminary data.</text>
</comment>
<keyword evidence="2" id="KW-0378">Hydrolase</keyword>
<dbReference type="Proteomes" id="UP000812013">
    <property type="component" value="Unassembled WGS sequence"/>
</dbReference>
<dbReference type="InterPro" id="IPR000073">
    <property type="entry name" value="AB_hydrolase_1"/>
</dbReference>
<evidence type="ECO:0000313" key="3">
    <source>
        <dbReference type="Proteomes" id="UP000812013"/>
    </source>
</evidence>
<protein>
    <submittedName>
        <fullName evidence="2">Alpha/beta fold hydrolase</fullName>
    </submittedName>
</protein>
<name>A0ABS6Z4C5_9ACTN</name>
<dbReference type="EMBL" id="WTFF01000064">
    <property type="protein sequence ID" value="MBW5482592.1"/>
    <property type="molecule type" value="Genomic_DNA"/>
</dbReference>
<feature type="domain" description="AB hydrolase-1" evidence="1">
    <location>
        <begin position="38"/>
        <end position="252"/>
    </location>
</feature>
<dbReference type="SUPFAM" id="SSF53474">
    <property type="entry name" value="alpha/beta-Hydrolases"/>
    <property type="match status" value="1"/>
</dbReference>
<organism evidence="2 3">
    <name type="scientific">Streptomyces bambusae</name>
    <dbReference type="NCBI Taxonomy" id="1550616"/>
    <lineage>
        <taxon>Bacteria</taxon>
        <taxon>Bacillati</taxon>
        <taxon>Actinomycetota</taxon>
        <taxon>Actinomycetes</taxon>
        <taxon>Kitasatosporales</taxon>
        <taxon>Streptomycetaceae</taxon>
        <taxon>Streptomyces</taxon>
    </lineage>
</organism>
<dbReference type="RefSeq" id="WP_219667013.1">
    <property type="nucleotide sequence ID" value="NZ_WTFF01000064.1"/>
</dbReference>
<dbReference type="Gene3D" id="3.40.50.1820">
    <property type="entry name" value="alpha/beta hydrolase"/>
    <property type="match status" value="1"/>
</dbReference>
<keyword evidence="3" id="KW-1185">Reference proteome</keyword>
<reference evidence="2 3" key="1">
    <citation type="submission" date="2019-12" db="EMBL/GenBank/DDBJ databases">
        <title>Genome sequence of Streptomyces bambusae.</title>
        <authorList>
            <person name="Bansal K."/>
            <person name="Choksket S."/>
            <person name="Korpole S."/>
            <person name="Patil P.B."/>
        </authorList>
    </citation>
    <scope>NUCLEOTIDE SEQUENCE [LARGE SCALE GENOMIC DNA]</scope>
    <source>
        <strain evidence="2 3">SK60</strain>
    </source>
</reference>
<proteinExistence type="predicted"/>
<gene>
    <name evidence="2" type="ORF">GPJ59_12015</name>
</gene>